<dbReference type="CDD" id="cd00067">
    <property type="entry name" value="GAL4"/>
    <property type="match status" value="1"/>
</dbReference>
<dbReference type="InParanoid" id="A0A136IKR5"/>
<dbReference type="Proteomes" id="UP000070501">
    <property type="component" value="Unassembled WGS sequence"/>
</dbReference>
<dbReference type="AlphaFoldDB" id="A0A136IKR5"/>
<evidence type="ECO:0000313" key="4">
    <source>
        <dbReference type="EMBL" id="KXJ85454.1"/>
    </source>
</evidence>
<dbReference type="PROSITE" id="PS50048">
    <property type="entry name" value="ZN2_CY6_FUNGAL_2"/>
    <property type="match status" value="1"/>
</dbReference>
<feature type="region of interest" description="Disordered" evidence="2">
    <location>
        <begin position="70"/>
        <end position="122"/>
    </location>
</feature>
<feature type="compositionally biased region" description="Low complexity" evidence="2">
    <location>
        <begin position="112"/>
        <end position="122"/>
    </location>
</feature>
<accession>A0A136IKR5</accession>
<feature type="compositionally biased region" description="Low complexity" evidence="2">
    <location>
        <begin position="70"/>
        <end position="91"/>
    </location>
</feature>
<organism evidence="4 5">
    <name type="scientific">Microdochium bolleyi</name>
    <dbReference type="NCBI Taxonomy" id="196109"/>
    <lineage>
        <taxon>Eukaryota</taxon>
        <taxon>Fungi</taxon>
        <taxon>Dikarya</taxon>
        <taxon>Ascomycota</taxon>
        <taxon>Pezizomycotina</taxon>
        <taxon>Sordariomycetes</taxon>
        <taxon>Xylariomycetidae</taxon>
        <taxon>Xylariales</taxon>
        <taxon>Microdochiaceae</taxon>
        <taxon>Microdochium</taxon>
    </lineage>
</organism>
<evidence type="ECO:0000259" key="3">
    <source>
        <dbReference type="PROSITE" id="PS50048"/>
    </source>
</evidence>
<gene>
    <name evidence="4" type="ORF">Micbo1qcDRAFT_180803</name>
</gene>
<reference evidence="5" key="1">
    <citation type="submission" date="2016-02" db="EMBL/GenBank/DDBJ databases">
        <title>Draft genome sequence of Microdochium bolleyi, a fungal endophyte of beachgrass.</title>
        <authorList>
            <consortium name="DOE Joint Genome Institute"/>
            <person name="David A.S."/>
            <person name="May G."/>
            <person name="Haridas S."/>
            <person name="Lim J."/>
            <person name="Wang M."/>
            <person name="Labutti K."/>
            <person name="Lipzen A."/>
            <person name="Barry K."/>
            <person name="Grigoriev I.V."/>
        </authorList>
    </citation>
    <scope>NUCLEOTIDE SEQUENCE [LARGE SCALE GENOMIC DNA]</scope>
    <source>
        <strain evidence="5">J235TASD1</strain>
    </source>
</reference>
<protein>
    <recommendedName>
        <fullName evidence="3">Zn(2)-C6 fungal-type domain-containing protein</fullName>
    </recommendedName>
</protein>
<dbReference type="GO" id="GO:0008270">
    <property type="term" value="F:zinc ion binding"/>
    <property type="evidence" value="ECO:0007669"/>
    <property type="project" value="InterPro"/>
</dbReference>
<dbReference type="SUPFAM" id="SSF57701">
    <property type="entry name" value="Zn2/Cys6 DNA-binding domain"/>
    <property type="match status" value="1"/>
</dbReference>
<sequence length="568" mass="60728">MPQQGSTRPASLLPTPMAQRTRRGCWTCKSRHKKCDETQPICRRCSQAGIQCEGYEVRLTWGSTATSTTFSSSGAGSSAAGPVIVGPARGARGARRPRRATTVAKFPPLPSADPDAGPPSSADCEQVLVPHDIRDNVAFTRDSAPDDGTAQKLLEDFVDHGYKTLTGRSGHATLLERGVIPLCGSSAALRHACIAVQASMDPTAARHLTPAYLQVALDYFHRELGEPARLHLDSTLAAGVLVCTVSVCLRGVLQHRGLLDRSRSGSSSGRTPAVAPTTPVAQHLFEVIALLDLPCLTINRRSPPLNLWRDHLVACTSTGPAIEQSTGLPYSLISIMADLDFPEAEARLQQWPGVVTYNFVEIHGWEAYRHAGILHSRILCHRRHHHHFGSPDGPAAAPRSSPLVPSSAVLRCRILASIQAVFDSGALKTGEPAARHVAYPLYIVGVLARTPQERKLTALALEQRRTSPEQDSMDKVIDEIVTEVLARTEAADSAAAAAAAVAAASATTPSSSGYRGAEDCSPASYYDGGAFHDDRDEEADDGGVARDSQRLALAAEIAEARNIELHLH</sequence>
<dbReference type="PANTHER" id="PTHR37534">
    <property type="entry name" value="TRANSCRIPTIONAL ACTIVATOR PROTEIN UGA3"/>
    <property type="match status" value="1"/>
</dbReference>
<dbReference type="EMBL" id="KQ964282">
    <property type="protein sequence ID" value="KXJ85454.1"/>
    <property type="molecule type" value="Genomic_DNA"/>
</dbReference>
<evidence type="ECO:0000256" key="2">
    <source>
        <dbReference type="SAM" id="MobiDB-lite"/>
    </source>
</evidence>
<proteinExistence type="predicted"/>
<dbReference type="GO" id="GO:0005634">
    <property type="term" value="C:nucleus"/>
    <property type="evidence" value="ECO:0007669"/>
    <property type="project" value="TreeGrafter"/>
</dbReference>
<dbReference type="STRING" id="196109.A0A136IKR5"/>
<dbReference type="InterPro" id="IPR036864">
    <property type="entry name" value="Zn2-C6_fun-type_DNA-bd_sf"/>
</dbReference>
<evidence type="ECO:0000313" key="5">
    <source>
        <dbReference type="Proteomes" id="UP000070501"/>
    </source>
</evidence>
<dbReference type="PANTHER" id="PTHR37534:SF44">
    <property type="entry name" value="ZN(II)2CYS6 TRANSCRIPTION FACTOR (EUROFUNG)"/>
    <property type="match status" value="1"/>
</dbReference>
<feature type="region of interest" description="Disordered" evidence="2">
    <location>
        <begin position="525"/>
        <end position="545"/>
    </location>
</feature>
<feature type="domain" description="Zn(2)-C6 fungal-type" evidence="3">
    <location>
        <begin position="24"/>
        <end position="52"/>
    </location>
</feature>
<dbReference type="Gene3D" id="4.10.240.10">
    <property type="entry name" value="Zn(2)-C6 fungal-type DNA-binding domain"/>
    <property type="match status" value="1"/>
</dbReference>
<dbReference type="SMART" id="SM00066">
    <property type="entry name" value="GAL4"/>
    <property type="match status" value="1"/>
</dbReference>
<dbReference type="GO" id="GO:0000976">
    <property type="term" value="F:transcription cis-regulatory region binding"/>
    <property type="evidence" value="ECO:0007669"/>
    <property type="project" value="TreeGrafter"/>
</dbReference>
<keyword evidence="1" id="KW-0539">Nucleus</keyword>
<dbReference type="GO" id="GO:0045944">
    <property type="term" value="P:positive regulation of transcription by RNA polymerase II"/>
    <property type="evidence" value="ECO:0007669"/>
    <property type="project" value="TreeGrafter"/>
</dbReference>
<name>A0A136IKR5_9PEZI</name>
<dbReference type="OrthoDB" id="4719270at2759"/>
<dbReference type="InterPro" id="IPR001138">
    <property type="entry name" value="Zn2Cys6_DnaBD"/>
</dbReference>
<evidence type="ECO:0000256" key="1">
    <source>
        <dbReference type="ARBA" id="ARBA00023242"/>
    </source>
</evidence>
<dbReference type="Pfam" id="PF00172">
    <property type="entry name" value="Zn_clus"/>
    <property type="match status" value="1"/>
</dbReference>
<dbReference type="PROSITE" id="PS00463">
    <property type="entry name" value="ZN2_CY6_FUNGAL_1"/>
    <property type="match status" value="1"/>
</dbReference>
<dbReference type="GO" id="GO:0000981">
    <property type="term" value="F:DNA-binding transcription factor activity, RNA polymerase II-specific"/>
    <property type="evidence" value="ECO:0007669"/>
    <property type="project" value="InterPro"/>
</dbReference>
<keyword evidence="5" id="KW-1185">Reference proteome</keyword>